<dbReference type="Proteomes" id="UP000797356">
    <property type="component" value="Chromosome 3"/>
</dbReference>
<feature type="compositionally biased region" description="Basic and acidic residues" evidence="2">
    <location>
        <begin position="1"/>
        <end position="11"/>
    </location>
</feature>
<keyword evidence="4" id="KW-1185">Reference proteome</keyword>
<dbReference type="OrthoDB" id="1748967at2759"/>
<organism evidence="3 4">
    <name type="scientific">Cocos nucifera</name>
    <name type="common">Coconut palm</name>
    <dbReference type="NCBI Taxonomy" id="13894"/>
    <lineage>
        <taxon>Eukaryota</taxon>
        <taxon>Viridiplantae</taxon>
        <taxon>Streptophyta</taxon>
        <taxon>Embryophyta</taxon>
        <taxon>Tracheophyta</taxon>
        <taxon>Spermatophyta</taxon>
        <taxon>Magnoliopsida</taxon>
        <taxon>Liliopsida</taxon>
        <taxon>Arecaceae</taxon>
        <taxon>Arecoideae</taxon>
        <taxon>Cocoseae</taxon>
        <taxon>Attaleinae</taxon>
        <taxon>Cocos</taxon>
    </lineage>
</organism>
<evidence type="ECO:0000256" key="2">
    <source>
        <dbReference type="SAM" id="MobiDB-lite"/>
    </source>
</evidence>
<sequence length="290" mass="34038">MRRGFYSDRRPGRQPFRQESSFFRHERRLLSPQPQSPWRRWKEPPERRPGLVVLLQCSPPTQKGFSYSYMRELMVSCPFSPRKSSVYSQGSRVAELHFRCWADALEATVYLGGRRLEGSHPLTHSIGLLISQRAEEKSRLRVLFAGHIRDLLECEAVRQYEGKIGQLENEIKKVSEILMKPKRLATFGELQDRRGSLEVEKQRLKSRLKAFRTVMEDLLDCLCKQQQQEEEGKVTIFNLQGELDRTTIHNVKKRECRRLKDGLPIYSCRRKILSHIFSNQDVDIRLRALV</sequence>
<evidence type="ECO:0000256" key="1">
    <source>
        <dbReference type="SAM" id="Coils"/>
    </source>
</evidence>
<accession>A0A8K0I3H2</accession>
<keyword evidence="3" id="KW-0547">Nucleotide-binding</keyword>
<evidence type="ECO:0000313" key="3">
    <source>
        <dbReference type="EMBL" id="KAG1334595.1"/>
    </source>
</evidence>
<keyword evidence="3" id="KW-0067">ATP-binding</keyword>
<name>A0A8K0I3H2_COCNU</name>
<evidence type="ECO:0000313" key="4">
    <source>
        <dbReference type="Proteomes" id="UP000797356"/>
    </source>
</evidence>
<dbReference type="GO" id="GO:0004386">
    <property type="term" value="F:helicase activity"/>
    <property type="evidence" value="ECO:0007669"/>
    <property type="project" value="UniProtKB-KW"/>
</dbReference>
<feature type="coiled-coil region" evidence="1">
    <location>
        <begin position="157"/>
        <end position="207"/>
    </location>
</feature>
<proteinExistence type="predicted"/>
<dbReference type="AlphaFoldDB" id="A0A8K0I3H2"/>
<dbReference type="EMBL" id="CM017874">
    <property type="protein sequence ID" value="KAG1334595.1"/>
    <property type="molecule type" value="Genomic_DNA"/>
</dbReference>
<keyword evidence="3" id="KW-0378">Hydrolase</keyword>
<gene>
    <name evidence="3" type="ORF">COCNU_03G007140</name>
</gene>
<comment type="caution">
    <text evidence="3">The sequence shown here is derived from an EMBL/GenBank/DDBJ whole genome shotgun (WGS) entry which is preliminary data.</text>
</comment>
<feature type="region of interest" description="Disordered" evidence="2">
    <location>
        <begin position="1"/>
        <end position="44"/>
    </location>
</feature>
<reference evidence="3" key="1">
    <citation type="journal article" date="2017" name="Gigascience">
        <title>The genome draft of coconut (Cocos nucifera).</title>
        <authorList>
            <person name="Xiao Y."/>
            <person name="Xu P."/>
            <person name="Fan H."/>
            <person name="Baudouin L."/>
            <person name="Xia W."/>
            <person name="Bocs S."/>
            <person name="Xu J."/>
            <person name="Li Q."/>
            <person name="Guo A."/>
            <person name="Zhou L."/>
            <person name="Li J."/>
            <person name="Wu Y."/>
            <person name="Ma Z."/>
            <person name="Armero A."/>
            <person name="Issali A.E."/>
            <person name="Liu N."/>
            <person name="Peng M."/>
            <person name="Yang Y."/>
        </authorList>
    </citation>
    <scope>NUCLEOTIDE SEQUENCE</scope>
    <source>
        <tissue evidence="3">Spear leaf of Hainan Tall coconut</tissue>
    </source>
</reference>
<reference evidence="3" key="2">
    <citation type="submission" date="2019-07" db="EMBL/GenBank/DDBJ databases">
        <authorList>
            <person name="Yang Y."/>
            <person name="Bocs S."/>
            <person name="Baudouin L."/>
        </authorList>
    </citation>
    <scope>NUCLEOTIDE SEQUENCE</scope>
    <source>
        <tissue evidence="3">Spear leaf of Hainan Tall coconut</tissue>
    </source>
</reference>
<keyword evidence="1" id="KW-0175">Coiled coil</keyword>
<protein>
    <submittedName>
        <fullName evidence="3">Putative ATP-dependent RNA helicase DEAH12, chloroplastic</fullName>
    </submittedName>
</protein>
<keyword evidence="3" id="KW-0347">Helicase</keyword>